<keyword evidence="2" id="KW-1185">Reference proteome</keyword>
<organism evidence="1 2">
    <name type="scientific">Glacieibacterium frigidum</name>
    <dbReference type="NCBI Taxonomy" id="2593303"/>
    <lineage>
        <taxon>Bacteria</taxon>
        <taxon>Pseudomonadati</taxon>
        <taxon>Pseudomonadota</taxon>
        <taxon>Alphaproteobacteria</taxon>
        <taxon>Sphingomonadales</taxon>
        <taxon>Sphingosinicellaceae</taxon>
        <taxon>Glacieibacterium</taxon>
    </lineage>
</organism>
<proteinExistence type="predicted"/>
<protein>
    <submittedName>
        <fullName evidence="1">Uncharacterized protein</fullName>
    </submittedName>
</protein>
<name>A0A552UJK2_9SPHN</name>
<sequence length="126" mass="14111">MLIASPVAAKTKRHIEKIEDNLTAAGFLAKPANTPERVDMLTRLPANTFVQRANGDAVTYVYADPKVCACLYVGTQDAYAQYLRDMQDRRLADQQTLAAQTYADARWNWGGWGPWGSHWGFGPYGW</sequence>
<dbReference type="AlphaFoldDB" id="A0A552UJK2"/>
<reference evidence="1 2" key="1">
    <citation type="submission" date="2019-07" db="EMBL/GenBank/DDBJ databases">
        <title>Novel species isolated from glacier.</title>
        <authorList>
            <person name="Liu Q."/>
            <person name="Xin Y.-H."/>
        </authorList>
    </citation>
    <scope>NUCLEOTIDE SEQUENCE [LARGE SCALE GENOMIC DNA]</scope>
    <source>
        <strain evidence="1 2">LB1R16</strain>
    </source>
</reference>
<gene>
    <name evidence="1" type="ORF">FMM06_03280</name>
</gene>
<accession>A0A552UJK2</accession>
<dbReference type="OrthoDB" id="7596417at2"/>
<dbReference type="EMBL" id="VJWA01000001">
    <property type="protein sequence ID" value="TRW18364.1"/>
    <property type="molecule type" value="Genomic_DNA"/>
</dbReference>
<evidence type="ECO:0000313" key="2">
    <source>
        <dbReference type="Proteomes" id="UP000317894"/>
    </source>
</evidence>
<evidence type="ECO:0000313" key="1">
    <source>
        <dbReference type="EMBL" id="TRW18364.1"/>
    </source>
</evidence>
<dbReference type="Proteomes" id="UP000317894">
    <property type="component" value="Unassembled WGS sequence"/>
</dbReference>
<comment type="caution">
    <text evidence="1">The sequence shown here is derived from an EMBL/GenBank/DDBJ whole genome shotgun (WGS) entry which is preliminary data.</text>
</comment>